<evidence type="ECO:0000256" key="3">
    <source>
        <dbReference type="ARBA" id="ARBA00022597"/>
    </source>
</evidence>
<dbReference type="GO" id="GO:0005789">
    <property type="term" value="C:endoplasmic reticulum membrane"/>
    <property type="evidence" value="ECO:0007669"/>
    <property type="project" value="UniProtKB-SubCell"/>
</dbReference>
<dbReference type="OrthoDB" id="1601at2759"/>
<dbReference type="GO" id="GO:0005460">
    <property type="term" value="F:UDP-glucose transmembrane transporter activity"/>
    <property type="evidence" value="ECO:0007669"/>
    <property type="project" value="TreeGrafter"/>
</dbReference>
<keyword evidence="2" id="KW-0813">Transport</keyword>
<dbReference type="AlphaFoldDB" id="A0A1B7TF41"/>
<keyword evidence="5" id="KW-0256">Endoplasmic reticulum</keyword>
<keyword evidence="3" id="KW-0762">Sugar transport</keyword>
<dbReference type="PANTHER" id="PTHR10778:SF10">
    <property type="entry name" value="SOLUTE CARRIER FAMILY 35 MEMBER B1"/>
    <property type="match status" value="1"/>
</dbReference>
<evidence type="ECO:0000256" key="7">
    <source>
        <dbReference type="ARBA" id="ARBA00023136"/>
    </source>
</evidence>
<gene>
    <name evidence="10" type="ORF">HANVADRAFT_6348</name>
</gene>
<reference evidence="11" key="1">
    <citation type="journal article" date="2016" name="Proc. Natl. Acad. Sci. U.S.A.">
        <title>Comparative genomics of biotechnologically important yeasts.</title>
        <authorList>
            <person name="Riley R."/>
            <person name="Haridas S."/>
            <person name="Wolfe K.H."/>
            <person name="Lopes M.R."/>
            <person name="Hittinger C.T."/>
            <person name="Goeker M."/>
            <person name="Salamov A.A."/>
            <person name="Wisecaver J.H."/>
            <person name="Long T.M."/>
            <person name="Calvey C.H."/>
            <person name="Aerts A.L."/>
            <person name="Barry K.W."/>
            <person name="Choi C."/>
            <person name="Clum A."/>
            <person name="Coughlan A.Y."/>
            <person name="Deshpande S."/>
            <person name="Douglass A.P."/>
            <person name="Hanson S.J."/>
            <person name="Klenk H.-P."/>
            <person name="LaButti K.M."/>
            <person name="Lapidus A."/>
            <person name="Lindquist E.A."/>
            <person name="Lipzen A.M."/>
            <person name="Meier-Kolthoff J.P."/>
            <person name="Ohm R.A."/>
            <person name="Otillar R.P."/>
            <person name="Pangilinan J.L."/>
            <person name="Peng Y."/>
            <person name="Rokas A."/>
            <person name="Rosa C.A."/>
            <person name="Scheuner C."/>
            <person name="Sibirny A.A."/>
            <person name="Slot J.C."/>
            <person name="Stielow J.B."/>
            <person name="Sun H."/>
            <person name="Kurtzman C.P."/>
            <person name="Blackwell M."/>
            <person name="Grigoriev I.V."/>
            <person name="Jeffries T.W."/>
        </authorList>
    </citation>
    <scope>NUCLEOTIDE SEQUENCE [LARGE SCALE GENOMIC DNA]</scope>
    <source>
        <strain evidence="11">NRRL Y-1626</strain>
    </source>
</reference>
<keyword evidence="11" id="KW-1185">Reference proteome</keyword>
<feature type="transmembrane region" description="Helical" evidence="9">
    <location>
        <begin position="34"/>
        <end position="52"/>
    </location>
</feature>
<evidence type="ECO:0000256" key="6">
    <source>
        <dbReference type="ARBA" id="ARBA00022989"/>
    </source>
</evidence>
<evidence type="ECO:0000313" key="10">
    <source>
        <dbReference type="EMBL" id="OBA27347.1"/>
    </source>
</evidence>
<evidence type="ECO:0000256" key="1">
    <source>
        <dbReference type="ARBA" id="ARBA00004477"/>
    </source>
</evidence>
<keyword evidence="6 9" id="KW-1133">Transmembrane helix</keyword>
<feature type="transmembrane region" description="Helical" evidence="9">
    <location>
        <begin position="5"/>
        <end position="22"/>
    </location>
</feature>
<feature type="transmembrane region" description="Helical" evidence="9">
    <location>
        <begin position="291"/>
        <end position="309"/>
    </location>
</feature>
<evidence type="ECO:0000256" key="8">
    <source>
        <dbReference type="ARBA" id="ARBA00041103"/>
    </source>
</evidence>
<dbReference type="Pfam" id="PF08449">
    <property type="entry name" value="UAA"/>
    <property type="match status" value="1"/>
</dbReference>
<dbReference type="EMBL" id="LXPE01000009">
    <property type="protein sequence ID" value="OBA27347.1"/>
    <property type="molecule type" value="Genomic_DNA"/>
</dbReference>
<dbReference type="GO" id="GO:0005459">
    <property type="term" value="F:UDP-galactose transmembrane transporter activity"/>
    <property type="evidence" value="ECO:0007669"/>
    <property type="project" value="TreeGrafter"/>
</dbReference>
<feature type="transmembrane region" description="Helical" evidence="9">
    <location>
        <begin position="73"/>
        <end position="91"/>
    </location>
</feature>
<evidence type="ECO:0000256" key="5">
    <source>
        <dbReference type="ARBA" id="ARBA00022824"/>
    </source>
</evidence>
<sequence>MNRKLLLYTVLIYSNFILWGIIQEKLYDLNILTKYNNIIIALTNLISLISVYPDKKQILHLLKLVKIRKNAKFFLILLITQTLTQPLNYFITSKFHINYLFLQLSKSCKMIPVIFIHKFIYNKSISRSKILISLMITVSIIIFNYKPSGQKNTALSFSSLLLLIPLTMEGFTNTSQDQLFTFNKLNNIKSVDLLLYNNIINVVGHIGYLFLKDQKQARKFMADKFIWGGNYTIAIQLFLYIILQVIGTHLIFKVLFEFDSLALLRITILRKISSLLISCIFLSNGKKFSQYEITGLIGVITSLLLEFYLKQTQSGGKKKKLETVVTNHKVIKKLSYREGLKKKRQIA</sequence>
<feature type="transmembrane region" description="Helical" evidence="9">
    <location>
        <begin position="193"/>
        <end position="211"/>
    </location>
</feature>
<evidence type="ECO:0000256" key="9">
    <source>
        <dbReference type="SAM" id="Phobius"/>
    </source>
</evidence>
<feature type="transmembrane region" description="Helical" evidence="9">
    <location>
        <begin position="231"/>
        <end position="256"/>
    </location>
</feature>
<comment type="subcellular location">
    <subcellularLocation>
        <location evidence="1">Endoplasmic reticulum membrane</location>
        <topology evidence="1">Multi-pass membrane protein</topology>
    </subcellularLocation>
</comment>
<dbReference type="Proteomes" id="UP000092321">
    <property type="component" value="Unassembled WGS sequence"/>
</dbReference>
<keyword evidence="7 9" id="KW-0472">Membrane</keyword>
<evidence type="ECO:0000256" key="2">
    <source>
        <dbReference type="ARBA" id="ARBA00022448"/>
    </source>
</evidence>
<accession>A0A1B7TF41</accession>
<keyword evidence="4 9" id="KW-0812">Transmembrane</keyword>
<dbReference type="GO" id="GO:0000139">
    <property type="term" value="C:Golgi membrane"/>
    <property type="evidence" value="ECO:0007669"/>
    <property type="project" value="TreeGrafter"/>
</dbReference>
<evidence type="ECO:0000256" key="4">
    <source>
        <dbReference type="ARBA" id="ARBA00022692"/>
    </source>
</evidence>
<organism evidence="10 11">
    <name type="scientific">Hanseniaspora valbyensis NRRL Y-1626</name>
    <dbReference type="NCBI Taxonomy" id="766949"/>
    <lineage>
        <taxon>Eukaryota</taxon>
        <taxon>Fungi</taxon>
        <taxon>Dikarya</taxon>
        <taxon>Ascomycota</taxon>
        <taxon>Saccharomycotina</taxon>
        <taxon>Saccharomycetes</taxon>
        <taxon>Saccharomycodales</taxon>
        <taxon>Saccharomycodaceae</taxon>
        <taxon>Hanseniaspora</taxon>
    </lineage>
</organism>
<protein>
    <recommendedName>
        <fullName evidence="8">UDP-galactose transporter homolog 1</fullName>
    </recommendedName>
</protein>
<feature type="transmembrane region" description="Helical" evidence="9">
    <location>
        <begin position="128"/>
        <end position="147"/>
    </location>
</feature>
<dbReference type="PANTHER" id="PTHR10778">
    <property type="entry name" value="SOLUTE CARRIER FAMILY 35 MEMBER B"/>
    <property type="match status" value="1"/>
</dbReference>
<proteinExistence type="predicted"/>
<name>A0A1B7TF41_9ASCO</name>
<feature type="transmembrane region" description="Helical" evidence="9">
    <location>
        <begin position="153"/>
        <end position="172"/>
    </location>
</feature>
<evidence type="ECO:0000313" key="11">
    <source>
        <dbReference type="Proteomes" id="UP000092321"/>
    </source>
</evidence>
<dbReference type="InterPro" id="IPR013657">
    <property type="entry name" value="SCL35B1-4/HUT1"/>
</dbReference>
<comment type="caution">
    <text evidence="10">The sequence shown here is derived from an EMBL/GenBank/DDBJ whole genome shotgun (WGS) entry which is preliminary data.</text>
</comment>